<comment type="caution">
    <text evidence="7">The sequence shown here is derived from an EMBL/GenBank/DDBJ whole genome shotgun (WGS) entry which is preliminary data.</text>
</comment>
<evidence type="ECO:0000313" key="7">
    <source>
        <dbReference type="EMBL" id="MDY0394371.1"/>
    </source>
</evidence>
<keyword evidence="8" id="KW-1185">Reference proteome</keyword>
<dbReference type="InterPro" id="IPR005538">
    <property type="entry name" value="LrgA/CidA"/>
</dbReference>
<proteinExistence type="predicted"/>
<protein>
    <submittedName>
        <fullName evidence="7">CidA/LrgA family holin-like protein</fullName>
    </submittedName>
</protein>
<evidence type="ECO:0000256" key="5">
    <source>
        <dbReference type="ARBA" id="ARBA00023136"/>
    </source>
</evidence>
<comment type="subcellular location">
    <subcellularLocation>
        <location evidence="1">Cell membrane</location>
        <topology evidence="1">Multi-pass membrane protein</topology>
    </subcellularLocation>
</comment>
<evidence type="ECO:0000256" key="2">
    <source>
        <dbReference type="ARBA" id="ARBA00022475"/>
    </source>
</evidence>
<dbReference type="PANTHER" id="PTHR33931:SF2">
    <property type="entry name" value="HOLIN-LIKE PROTEIN CIDA"/>
    <property type="match status" value="1"/>
</dbReference>
<dbReference type="Pfam" id="PF03788">
    <property type="entry name" value="LrgA"/>
    <property type="match status" value="1"/>
</dbReference>
<feature type="transmembrane region" description="Helical" evidence="6">
    <location>
        <begin position="94"/>
        <end position="113"/>
    </location>
</feature>
<feature type="transmembrane region" description="Helical" evidence="6">
    <location>
        <begin position="120"/>
        <end position="146"/>
    </location>
</feature>
<evidence type="ECO:0000256" key="6">
    <source>
        <dbReference type="SAM" id="Phobius"/>
    </source>
</evidence>
<evidence type="ECO:0000256" key="3">
    <source>
        <dbReference type="ARBA" id="ARBA00022692"/>
    </source>
</evidence>
<reference evidence="7 8" key="1">
    <citation type="submission" date="2023-10" db="EMBL/GenBank/DDBJ databases">
        <title>Virgibacillus halophilus 5B73C genome.</title>
        <authorList>
            <person name="Miliotis G."/>
            <person name="Sengupta P."/>
            <person name="Hameed A."/>
            <person name="Chuvochina M."/>
            <person name="Mcdonagh F."/>
            <person name="Simpson A.C."/>
            <person name="Singh N.K."/>
            <person name="Rekha P.D."/>
            <person name="Raman K."/>
            <person name="Hugenholtz P."/>
            <person name="Venkateswaran K."/>
        </authorList>
    </citation>
    <scope>NUCLEOTIDE SEQUENCE [LARGE SCALE GENOMIC DNA]</scope>
    <source>
        <strain evidence="7 8">5B73C</strain>
    </source>
</reference>
<sequence length="170" mass="18652">MRHGAVPAALILECIGDREAGAASHEKLETIFVRMVRIAVHILLLYGFYQVGNGIQQLFHLFIPGSVIGMVLLFILLATGVLNVRLLEEGLQFMVAHLSLFFIPATIGIMNYLDLFQGKGILLILIVLVSTVMVMATSGLVSQWLVMRKNKRNAHVQTAGELGGRGEERA</sequence>
<feature type="transmembrane region" description="Helical" evidence="6">
    <location>
        <begin position="61"/>
        <end position="82"/>
    </location>
</feature>
<dbReference type="Proteomes" id="UP001281447">
    <property type="component" value="Unassembled WGS sequence"/>
</dbReference>
<evidence type="ECO:0000256" key="4">
    <source>
        <dbReference type="ARBA" id="ARBA00022989"/>
    </source>
</evidence>
<dbReference type="EMBL" id="JAWDIP010000003">
    <property type="protein sequence ID" value="MDY0394371.1"/>
    <property type="molecule type" value="Genomic_DNA"/>
</dbReference>
<keyword evidence="4 6" id="KW-1133">Transmembrane helix</keyword>
<feature type="transmembrane region" description="Helical" evidence="6">
    <location>
        <begin position="32"/>
        <end position="49"/>
    </location>
</feature>
<keyword evidence="5 6" id="KW-0472">Membrane</keyword>
<accession>A0ABU5C4W3</accession>
<gene>
    <name evidence="7" type="ORF">RWE15_07770</name>
</gene>
<evidence type="ECO:0000256" key="1">
    <source>
        <dbReference type="ARBA" id="ARBA00004651"/>
    </source>
</evidence>
<keyword evidence="2" id="KW-1003">Cell membrane</keyword>
<evidence type="ECO:0000313" key="8">
    <source>
        <dbReference type="Proteomes" id="UP001281447"/>
    </source>
</evidence>
<name>A0ABU5C4W3_9BACI</name>
<organism evidence="7 8">
    <name type="scientific">Tigheibacillus halophilus</name>
    <dbReference type="NCBI Taxonomy" id="361280"/>
    <lineage>
        <taxon>Bacteria</taxon>
        <taxon>Bacillati</taxon>
        <taxon>Bacillota</taxon>
        <taxon>Bacilli</taxon>
        <taxon>Bacillales</taxon>
        <taxon>Bacillaceae</taxon>
        <taxon>Tigheibacillus</taxon>
    </lineage>
</organism>
<dbReference type="NCBIfam" id="NF002460">
    <property type="entry name" value="PRK01658.1"/>
    <property type="match status" value="1"/>
</dbReference>
<keyword evidence="3 6" id="KW-0812">Transmembrane</keyword>
<dbReference type="PANTHER" id="PTHR33931">
    <property type="entry name" value="HOLIN-LIKE PROTEIN CIDA-RELATED"/>
    <property type="match status" value="1"/>
</dbReference>